<evidence type="ECO:0000313" key="3">
    <source>
        <dbReference type="Proteomes" id="UP000001025"/>
    </source>
</evidence>
<feature type="region of interest" description="Disordered" evidence="1">
    <location>
        <begin position="1"/>
        <end position="33"/>
    </location>
</feature>
<evidence type="ECO:0000256" key="1">
    <source>
        <dbReference type="SAM" id="MobiDB-lite"/>
    </source>
</evidence>
<evidence type="ECO:0000313" key="2">
    <source>
        <dbReference type="EMBL" id="CAD75228.1"/>
    </source>
</evidence>
<dbReference type="STRING" id="243090.RB7188"/>
<dbReference type="Proteomes" id="UP000001025">
    <property type="component" value="Chromosome"/>
</dbReference>
<dbReference type="InParanoid" id="Q7UP37"/>
<dbReference type="EnsemblBacteria" id="CAD75228">
    <property type="protein sequence ID" value="CAD75228"/>
    <property type="gene ID" value="RB7188"/>
</dbReference>
<name>Q7UP37_RHOBA</name>
<accession>Q7UP37</accession>
<gene>
    <name evidence="2" type="ordered locus">RB7188</name>
</gene>
<sequence>MRRGAALPSERVNECTVRSAESRSPAEITLPKSPRQGHLVLGSRWSGYTSASRRTKIHCILDPLKQLL</sequence>
<protein>
    <submittedName>
        <fullName evidence="2">Uncharacterized protein</fullName>
    </submittedName>
</protein>
<reference evidence="2 3" key="1">
    <citation type="journal article" date="2003" name="Proc. Natl. Acad. Sci. U.S.A.">
        <title>Complete genome sequence of the marine planctomycete Pirellula sp. strain 1.</title>
        <authorList>
            <person name="Gloeckner F.O."/>
            <person name="Kube M."/>
            <person name="Bauer M."/>
            <person name="Teeling H."/>
            <person name="Lombardot T."/>
            <person name="Ludwig W."/>
            <person name="Gade D."/>
            <person name="Beck A."/>
            <person name="Borzym K."/>
            <person name="Heitmann K."/>
            <person name="Rabus R."/>
            <person name="Schlesner H."/>
            <person name="Amann R."/>
            <person name="Reinhardt R."/>
        </authorList>
    </citation>
    <scope>NUCLEOTIDE SEQUENCE [LARGE SCALE GENOMIC DNA]</scope>
    <source>
        <strain evidence="3">DSM 10527 / NCIMB 13988 / SH1</strain>
    </source>
</reference>
<dbReference type="HOGENOM" id="CLU_2791202_0_0_0"/>
<dbReference type="EMBL" id="BX294145">
    <property type="protein sequence ID" value="CAD75228.1"/>
    <property type="molecule type" value="Genomic_DNA"/>
</dbReference>
<keyword evidence="3" id="KW-1185">Reference proteome</keyword>
<dbReference type="AlphaFoldDB" id="Q7UP37"/>
<organism evidence="2 3">
    <name type="scientific">Rhodopirellula baltica (strain DSM 10527 / NCIMB 13988 / SH1)</name>
    <dbReference type="NCBI Taxonomy" id="243090"/>
    <lineage>
        <taxon>Bacteria</taxon>
        <taxon>Pseudomonadati</taxon>
        <taxon>Planctomycetota</taxon>
        <taxon>Planctomycetia</taxon>
        <taxon>Pirellulales</taxon>
        <taxon>Pirellulaceae</taxon>
        <taxon>Rhodopirellula</taxon>
    </lineage>
</organism>
<proteinExistence type="predicted"/>
<dbReference type="KEGG" id="rba:RB7188"/>